<dbReference type="PIRSF" id="PIRSF038021">
    <property type="entry name" value="UCP038021_RWDD2"/>
    <property type="match status" value="1"/>
</dbReference>
<accession>A0A0A1SRA3</accession>
<dbReference type="STRING" id="1531966.A0A0A1SRA3"/>
<protein>
    <recommendedName>
        <fullName evidence="1">Small nuclear ribonucleoprotein Prp3 C-terminal domain-containing protein</fullName>
    </recommendedName>
</protein>
<dbReference type="EMBL" id="CDHN01000001">
    <property type="protein sequence ID" value="CEJ82978.1"/>
    <property type="molecule type" value="Genomic_DNA"/>
</dbReference>
<reference evidence="2 3" key="1">
    <citation type="journal article" date="2015" name="Genome Announc.">
        <title>Draft Genome Sequence and Gene Annotation of the Entomopathogenic Fungus Verticillium hemipterigenum.</title>
        <authorList>
            <person name="Horn F."/>
            <person name="Habel A."/>
            <person name="Scharf D.H."/>
            <person name="Dworschak J."/>
            <person name="Brakhage A.A."/>
            <person name="Guthke R."/>
            <person name="Hertweck C."/>
            <person name="Linde J."/>
        </authorList>
    </citation>
    <scope>NUCLEOTIDE SEQUENCE [LARGE SCALE GENOMIC DNA]</scope>
</reference>
<dbReference type="PANTHER" id="PTHR15955">
    <property type="entry name" value="RWD DOMAIN CONTAINING PROTEIN 2"/>
    <property type="match status" value="1"/>
</dbReference>
<dbReference type="PANTHER" id="PTHR15955:SF10">
    <property type="entry name" value="DUF1115 DOMAIN PROTEIN (AFU_ORTHOLOGUE AFUA_5G14750)"/>
    <property type="match status" value="1"/>
</dbReference>
<dbReference type="HOGENOM" id="CLU_064566_0_0_1"/>
<feature type="domain" description="Small nuclear ribonucleoprotein Prp3 C-terminal" evidence="1">
    <location>
        <begin position="174"/>
        <end position="268"/>
    </location>
</feature>
<gene>
    <name evidence="2" type="ORF">VHEMI03014</name>
</gene>
<keyword evidence="3" id="KW-1185">Reference proteome</keyword>
<name>A0A0A1SRA3_9HYPO</name>
<dbReference type="CDD" id="cd24163">
    <property type="entry name" value="RWDD2_C"/>
    <property type="match status" value="1"/>
</dbReference>
<proteinExistence type="predicted"/>
<dbReference type="InterPro" id="IPR059181">
    <property type="entry name" value="RWDD2A-B_C"/>
</dbReference>
<evidence type="ECO:0000313" key="3">
    <source>
        <dbReference type="Proteomes" id="UP000039046"/>
    </source>
</evidence>
<dbReference type="Pfam" id="PF06544">
    <property type="entry name" value="Prp3_C"/>
    <property type="match status" value="1"/>
</dbReference>
<organism evidence="2 3">
    <name type="scientific">[Torrubiella] hemipterigena</name>
    <dbReference type="NCBI Taxonomy" id="1531966"/>
    <lineage>
        <taxon>Eukaryota</taxon>
        <taxon>Fungi</taxon>
        <taxon>Dikarya</taxon>
        <taxon>Ascomycota</taxon>
        <taxon>Pezizomycotina</taxon>
        <taxon>Sordariomycetes</taxon>
        <taxon>Hypocreomycetidae</taxon>
        <taxon>Hypocreales</taxon>
        <taxon>Clavicipitaceae</taxon>
        <taxon>Clavicipitaceae incertae sedis</taxon>
        <taxon>'Torrubiella' clade</taxon>
    </lineage>
</organism>
<dbReference type="Gene3D" id="3.10.110.10">
    <property type="entry name" value="Ubiquitin Conjugating Enzyme"/>
    <property type="match status" value="1"/>
</dbReference>
<dbReference type="Proteomes" id="UP000039046">
    <property type="component" value="Unassembled WGS sequence"/>
</dbReference>
<dbReference type="InterPro" id="IPR016135">
    <property type="entry name" value="UBQ-conjugating_enzyme/RWD"/>
</dbReference>
<evidence type="ECO:0000259" key="1">
    <source>
        <dbReference type="Pfam" id="PF06544"/>
    </source>
</evidence>
<dbReference type="OrthoDB" id="432412at2759"/>
<sequence>MVLAADMGTPLPREVLEMQIGQIDLLMAMYPNEGCIHLGEVSRAVLDSLRGWLGDDGDAPDASSIPEALDVSMTSETTDERPREVKLEMAFPLRYIGDDEPVEPPPAKIRLQQAAWMSKADTVALATQIPQDQDLFSAIETINEIISAYEPPQNQTSISSSQPLTQDSSLARVWFYFPSISTRSKRDDLVNQAPSYQLTGFLLAGKPGILCLEGGSQAVDDFMKYIKTESWGDIPSHHKKVSERYRQAIETRAFHDMTEITDQLEKRGERSNRNDMKTLEAWLGERGLGDAFAKVLI</sequence>
<dbReference type="AlphaFoldDB" id="A0A0A1SRA3"/>
<dbReference type="InterPro" id="IPR017359">
    <property type="entry name" value="Phi-like"/>
</dbReference>
<dbReference type="InterPro" id="IPR010541">
    <property type="entry name" value="Prp3_C"/>
</dbReference>
<dbReference type="SUPFAM" id="SSF54495">
    <property type="entry name" value="UBC-like"/>
    <property type="match status" value="1"/>
</dbReference>
<evidence type="ECO:0000313" key="2">
    <source>
        <dbReference type="EMBL" id="CEJ82978.1"/>
    </source>
</evidence>